<dbReference type="OrthoDB" id="509689at2"/>
<proteinExistence type="predicted"/>
<evidence type="ECO:0000313" key="3">
    <source>
        <dbReference type="Proteomes" id="UP000030170"/>
    </source>
</evidence>
<organism evidence="2 3">
    <name type="scientific">Neosynechococcus sphagnicola sy1</name>
    <dbReference type="NCBI Taxonomy" id="1497020"/>
    <lineage>
        <taxon>Bacteria</taxon>
        <taxon>Bacillati</taxon>
        <taxon>Cyanobacteriota</taxon>
        <taxon>Cyanophyceae</taxon>
        <taxon>Neosynechococcales</taxon>
        <taxon>Neosynechococcaceae</taxon>
        <taxon>Neosynechococcus</taxon>
    </lineage>
</organism>
<name>A0A098TT08_9CYAN</name>
<keyword evidence="3" id="KW-1185">Reference proteome</keyword>
<dbReference type="RefSeq" id="WP_036530538.1">
    <property type="nucleotide sequence ID" value="NZ_JJML01000002.1"/>
</dbReference>
<dbReference type="EMBL" id="JJML01000002">
    <property type="protein sequence ID" value="KGF73913.1"/>
    <property type="molecule type" value="Genomic_DNA"/>
</dbReference>
<keyword evidence="1" id="KW-0472">Membrane</keyword>
<dbReference type="AlphaFoldDB" id="A0A098TT08"/>
<evidence type="ECO:0000256" key="1">
    <source>
        <dbReference type="SAM" id="Phobius"/>
    </source>
</evidence>
<feature type="transmembrane region" description="Helical" evidence="1">
    <location>
        <begin position="28"/>
        <end position="49"/>
    </location>
</feature>
<dbReference type="Proteomes" id="UP000030170">
    <property type="component" value="Unassembled WGS sequence"/>
</dbReference>
<comment type="caution">
    <text evidence="2">The sequence shown here is derived from an EMBL/GenBank/DDBJ whole genome shotgun (WGS) entry which is preliminary data.</text>
</comment>
<sequence length="252" mass="28914">MSNSIILVQPAPLHPAVINPPPLQPQNFWMAASAGLLLLLTGVAIYAHLKRSRQENLMRFEKVKNRELQKRLKLALETIGKMEQNPDLIHSREFNLDYLRMRMDEEIFHYIIVNQIKVKIRSKIATALRPHQADEGRIGIASIARQVDEMFDIEYQVGTRSQSVKQVLFRVRIRLTKIPIQPTLETVAQVVACIETFLSPTDKQDHWQSTIQGQIVQMRWDQKARPTPLLIVEQSTEGANVPLRTARSFAHS</sequence>
<evidence type="ECO:0000313" key="2">
    <source>
        <dbReference type="EMBL" id="KGF73913.1"/>
    </source>
</evidence>
<accession>A0A098TT08</accession>
<keyword evidence="1" id="KW-0812">Transmembrane</keyword>
<reference evidence="2 3" key="1">
    <citation type="journal article" date="2014" name="Mol. Ecol.">
        <title>Evolution of Synechococcus.</title>
        <authorList>
            <person name="Dvorak P."/>
            <person name="Casamatta D."/>
            <person name="Hasler P."/>
            <person name="Poulickova A."/>
            <person name="Ondrej V."/>
            <person name="Sanges R."/>
        </authorList>
    </citation>
    <scope>NUCLEOTIDE SEQUENCE [LARGE SCALE GENOMIC DNA]</scope>
    <source>
        <strain evidence="2 3">CAUP A 1101</strain>
    </source>
</reference>
<protein>
    <submittedName>
        <fullName evidence="2">Uncharacterized protein</fullName>
    </submittedName>
</protein>
<gene>
    <name evidence="2" type="ORF">DO97_06085</name>
</gene>
<keyword evidence="1" id="KW-1133">Transmembrane helix</keyword>